<organism evidence="1 2">
    <name type="scientific">Pyropia yezoensis</name>
    <name type="common">Susabi-nori</name>
    <name type="synonym">Porphyra yezoensis</name>
    <dbReference type="NCBI Taxonomy" id="2788"/>
    <lineage>
        <taxon>Eukaryota</taxon>
        <taxon>Rhodophyta</taxon>
        <taxon>Bangiophyceae</taxon>
        <taxon>Bangiales</taxon>
        <taxon>Bangiaceae</taxon>
        <taxon>Pyropia</taxon>
    </lineage>
</organism>
<protein>
    <submittedName>
        <fullName evidence="1">Uncharacterized protein</fullName>
    </submittedName>
</protein>
<dbReference type="Proteomes" id="UP000798662">
    <property type="component" value="Chromosome 1"/>
</dbReference>
<keyword evidence="2" id="KW-1185">Reference proteome</keyword>
<evidence type="ECO:0000313" key="2">
    <source>
        <dbReference type="Proteomes" id="UP000798662"/>
    </source>
</evidence>
<comment type="caution">
    <text evidence="1">The sequence shown here is derived from an EMBL/GenBank/DDBJ whole genome shotgun (WGS) entry which is preliminary data.</text>
</comment>
<gene>
    <name evidence="1" type="ORF">I4F81_004457</name>
</gene>
<dbReference type="EMBL" id="CM020618">
    <property type="protein sequence ID" value="KAK1861878.1"/>
    <property type="molecule type" value="Genomic_DNA"/>
</dbReference>
<accession>A0ACC3BVG4</accession>
<evidence type="ECO:0000313" key="1">
    <source>
        <dbReference type="EMBL" id="KAK1861878.1"/>
    </source>
</evidence>
<proteinExistence type="predicted"/>
<sequence length="195" mass="20900">MGLVGPAETFSLLCRTVTAVSAKNTADGHNLPLLLLFKVITGQRNLAFPHAAADTLALTTYMTTTFQYAKLEDVTALLAGAFKVPATALDISARVTTRALYQLLTVLDAHLSSASPAHRCSSLNTFVSDNFQSSKHILNQPADVNAELVKKALNPDARQWSWLARNVALRSALPLGSPTTTVLCRKGLSTPTLQI</sequence>
<name>A0ACC3BVG4_PYRYE</name>
<reference evidence="1" key="1">
    <citation type="submission" date="2019-11" db="EMBL/GenBank/DDBJ databases">
        <title>Nori genome reveals adaptations in red seaweeds to the harsh intertidal environment.</title>
        <authorList>
            <person name="Wang D."/>
            <person name="Mao Y."/>
        </authorList>
    </citation>
    <scope>NUCLEOTIDE SEQUENCE</scope>
    <source>
        <tissue evidence="1">Gametophyte</tissue>
    </source>
</reference>